<dbReference type="InterPro" id="IPR002110">
    <property type="entry name" value="Ankyrin_rpt"/>
</dbReference>
<dbReference type="Pfam" id="PF12796">
    <property type="entry name" value="Ank_2"/>
    <property type="match status" value="2"/>
</dbReference>
<dbReference type="PROSITE" id="PS50297">
    <property type="entry name" value="ANK_REP_REGION"/>
    <property type="match status" value="2"/>
</dbReference>
<evidence type="ECO:0000256" key="4">
    <source>
        <dbReference type="SAM" id="MobiDB-lite"/>
    </source>
</evidence>
<feature type="compositionally biased region" description="Basic and acidic residues" evidence="4">
    <location>
        <begin position="61"/>
        <end position="75"/>
    </location>
</feature>
<dbReference type="InterPro" id="IPR036871">
    <property type="entry name" value="PX_dom_sf"/>
</dbReference>
<evidence type="ECO:0000313" key="6">
    <source>
        <dbReference type="Proteomes" id="UP001515480"/>
    </source>
</evidence>
<evidence type="ECO:0000256" key="1">
    <source>
        <dbReference type="ARBA" id="ARBA00022737"/>
    </source>
</evidence>
<keyword evidence="1" id="KW-0677">Repeat</keyword>
<dbReference type="Proteomes" id="UP001515480">
    <property type="component" value="Unassembled WGS sequence"/>
</dbReference>
<dbReference type="PROSITE" id="PS50088">
    <property type="entry name" value="ANK_REPEAT"/>
    <property type="match status" value="4"/>
</dbReference>
<evidence type="ECO:0000256" key="2">
    <source>
        <dbReference type="ARBA" id="ARBA00023043"/>
    </source>
</evidence>
<feature type="region of interest" description="Disordered" evidence="4">
    <location>
        <begin position="165"/>
        <end position="194"/>
    </location>
</feature>
<dbReference type="SMART" id="SM00248">
    <property type="entry name" value="ANK"/>
    <property type="match status" value="7"/>
</dbReference>
<feature type="repeat" description="ANK" evidence="3">
    <location>
        <begin position="384"/>
        <end position="416"/>
    </location>
</feature>
<dbReference type="Gene3D" id="3.30.1520.10">
    <property type="entry name" value="Phox-like domain"/>
    <property type="match status" value="1"/>
</dbReference>
<dbReference type="AlphaFoldDB" id="A0AB34JHA3"/>
<dbReference type="InterPro" id="IPR050889">
    <property type="entry name" value="Dendritic_Spine_Reg/Scaffold"/>
</dbReference>
<evidence type="ECO:0008006" key="7">
    <source>
        <dbReference type="Google" id="ProtNLM"/>
    </source>
</evidence>
<dbReference type="PANTHER" id="PTHR24166:SF48">
    <property type="entry name" value="PROTEIN VAPYRIN"/>
    <property type="match status" value="1"/>
</dbReference>
<accession>A0AB34JHA3</accession>
<name>A0AB34JHA3_PRYPA</name>
<dbReference type="Gene3D" id="1.25.40.20">
    <property type="entry name" value="Ankyrin repeat-containing domain"/>
    <property type="match status" value="2"/>
</dbReference>
<keyword evidence="2 3" id="KW-0040">ANK repeat</keyword>
<feature type="repeat" description="ANK" evidence="3">
    <location>
        <begin position="351"/>
        <end position="383"/>
    </location>
</feature>
<feature type="repeat" description="ANK" evidence="3">
    <location>
        <begin position="417"/>
        <end position="450"/>
    </location>
</feature>
<comment type="caution">
    <text evidence="5">The sequence shown here is derived from an EMBL/GenBank/DDBJ whole genome shotgun (WGS) entry which is preliminary data.</text>
</comment>
<feature type="repeat" description="ANK" evidence="3">
    <location>
        <begin position="537"/>
        <end position="569"/>
    </location>
</feature>
<dbReference type="EMBL" id="JBGBPQ010000008">
    <property type="protein sequence ID" value="KAL1520923.1"/>
    <property type="molecule type" value="Genomic_DNA"/>
</dbReference>
<evidence type="ECO:0000313" key="5">
    <source>
        <dbReference type="EMBL" id="KAL1520923.1"/>
    </source>
</evidence>
<dbReference type="SUPFAM" id="SSF48403">
    <property type="entry name" value="Ankyrin repeat"/>
    <property type="match status" value="1"/>
</dbReference>
<reference evidence="5 6" key="1">
    <citation type="journal article" date="2024" name="Science">
        <title>Giant polyketide synthase enzymes in the biosynthesis of giant marine polyether toxins.</title>
        <authorList>
            <person name="Fallon T.R."/>
            <person name="Shende V.V."/>
            <person name="Wierzbicki I.H."/>
            <person name="Pendleton A.L."/>
            <person name="Watervoot N.F."/>
            <person name="Auber R.P."/>
            <person name="Gonzalez D.J."/>
            <person name="Wisecaver J.H."/>
            <person name="Moore B.S."/>
        </authorList>
    </citation>
    <scope>NUCLEOTIDE SEQUENCE [LARGE SCALE GENOMIC DNA]</scope>
    <source>
        <strain evidence="5 6">12B1</strain>
    </source>
</reference>
<dbReference type="InterPro" id="IPR036770">
    <property type="entry name" value="Ankyrin_rpt-contain_sf"/>
</dbReference>
<evidence type="ECO:0000256" key="3">
    <source>
        <dbReference type="PROSITE-ProRule" id="PRU00023"/>
    </source>
</evidence>
<sequence>MRRRDGHGFAAIPVTLTVRVTDFFDAADITLYVLSVTATAAGRHFTLEAHRRYGAFVALHESSEPPREHPRREASEAPPRPIVCAPRSLAVFALYADTLPRRFPVRKALINHGGVKRRRAVELEHYLCGLLRCTRPLPQEVLAFLGLPPLGVVAATLRSAPPGVVAMPPAPLREERGAEGGDEHGKRPSSPPERARALELVTRLARLAVGEEEAPPAHIARPLPLGWLADAPVDELLSSALFAPLGGCGRAADACARFLELLRREGSREAVLALLEVSASQLLDGLAHVLWGAVVSSGQLTDERDLQRYSLALTAEEAAASLRHAVCAANLPLVRALLHAGCDPAGRVDGKGTTALMEAACAGRADVVQCLVDGGARVDETDANEETALHAACRAGHPAVVRVLLDAGACAEAWNAKGRRPLMLASAEGHTEVVLEMLRSADVNAGRSSDGIASLHLALARGHEGAAKVCRRASPRHGALSHGFGFVPKALLTARAGVSARLANGIEPLMCAAQGRLDALVEPLLAAKAEIDATTDEGWSALHWACSCGAEKVARTLMLAGAMVVAMTKDGSTPLSLAQDGGHESLCLLLDVTFTPKSAPPRPSDPLSPNTALQTVAATG</sequence>
<feature type="compositionally biased region" description="Basic and acidic residues" evidence="4">
    <location>
        <begin position="172"/>
        <end position="186"/>
    </location>
</feature>
<protein>
    <recommendedName>
        <fullName evidence="7">PX domain-containing protein</fullName>
    </recommendedName>
</protein>
<organism evidence="5 6">
    <name type="scientific">Prymnesium parvum</name>
    <name type="common">Toxic golden alga</name>
    <dbReference type="NCBI Taxonomy" id="97485"/>
    <lineage>
        <taxon>Eukaryota</taxon>
        <taxon>Haptista</taxon>
        <taxon>Haptophyta</taxon>
        <taxon>Prymnesiophyceae</taxon>
        <taxon>Prymnesiales</taxon>
        <taxon>Prymnesiaceae</taxon>
        <taxon>Prymnesium</taxon>
    </lineage>
</organism>
<proteinExistence type="predicted"/>
<dbReference type="Pfam" id="PF00023">
    <property type="entry name" value="Ank"/>
    <property type="match status" value="1"/>
</dbReference>
<dbReference type="PANTHER" id="PTHR24166">
    <property type="entry name" value="ROLLING PEBBLES, ISOFORM B"/>
    <property type="match status" value="1"/>
</dbReference>
<gene>
    <name evidence="5" type="ORF">AB1Y20_022483</name>
</gene>
<feature type="region of interest" description="Disordered" evidence="4">
    <location>
        <begin position="60"/>
        <end position="79"/>
    </location>
</feature>
<dbReference type="GO" id="GO:0035091">
    <property type="term" value="F:phosphatidylinositol binding"/>
    <property type="evidence" value="ECO:0007669"/>
    <property type="project" value="InterPro"/>
</dbReference>
<keyword evidence="6" id="KW-1185">Reference proteome</keyword>